<evidence type="ECO:0000313" key="5">
    <source>
        <dbReference type="EMBL" id="WFD40054.1"/>
    </source>
</evidence>
<dbReference type="EMBL" id="CP119962">
    <property type="protein sequence ID" value="WFD40054.1"/>
    <property type="molecule type" value="Genomic_DNA"/>
</dbReference>
<dbReference type="GeneID" id="85226687"/>
<feature type="compositionally biased region" description="Basic and acidic residues" evidence="2">
    <location>
        <begin position="753"/>
        <end position="766"/>
    </location>
</feature>
<keyword evidence="1" id="KW-0853">WD repeat</keyword>
<feature type="domain" description="WDR36/Utp21 C-terminal" evidence="3">
    <location>
        <begin position="730"/>
        <end position="932"/>
    </location>
</feature>
<dbReference type="Proteomes" id="UP001217754">
    <property type="component" value="Chromosome 5"/>
</dbReference>
<dbReference type="AlphaFoldDB" id="A0AAF0F543"/>
<dbReference type="SUPFAM" id="SSF50998">
    <property type="entry name" value="Quinoprotein alcohol dehydrogenase-like"/>
    <property type="match status" value="1"/>
</dbReference>
<evidence type="ECO:0000256" key="2">
    <source>
        <dbReference type="SAM" id="MobiDB-lite"/>
    </source>
</evidence>
<accession>A0AAF0F543</accession>
<dbReference type="InterPro" id="IPR001680">
    <property type="entry name" value="WD40_rpt"/>
</dbReference>
<dbReference type="RefSeq" id="XP_060122951.1">
    <property type="nucleotide sequence ID" value="XM_060266968.1"/>
</dbReference>
<feature type="repeat" description="WD" evidence="1">
    <location>
        <begin position="185"/>
        <end position="207"/>
    </location>
</feature>
<dbReference type="GO" id="GO:0032040">
    <property type="term" value="C:small-subunit processome"/>
    <property type="evidence" value="ECO:0007669"/>
    <property type="project" value="InterPro"/>
</dbReference>
<sequence length="937" mass="100890">MAVQREKRAKGEAAPAAAPEALAKRTPLYTPFRALGYVSNGVPFVMQVRFGGKDAKTPDVNVVTCVGDAWAMWNADRMTLLFVGPMLQHAISSMAISTSPDSLLAAAGPTVHRYVRGREVAAYETEDEALLGQLIVFGDYVVALAADGHAAYVWSLATNELLQTLDFAGWTASCVVHPATYLNKVVIGGADGSVQLWNVRTGQHIHTFGAKQIRGTPAGVVSVTQSPAVDVLAVAYADGDVVMLDVRLGNKLFTVHVDGGLATGCIAFRTDGEAHTLAVATRAGSLVLFDLAAAAEEDGAPRLLHSVQHAHDGAIGAIEFVPGQPLLISSGADNAVKQWFFESPTLPPRLLKFRSGHALPPHIIRYYGEDGRSMLTASRDKSVRSLSVVRDSRSFELSQGSVESRASKLDVDATSLKLPPVSSLSYSTTRSRDWDDVLTTHANDRYAHTWTVRDKHMNKSPLSAARTKKSMATGTAACVSACGNFALIGTSKGAVEMYNMQSHLYRRTFATGSEAPVTDIACDAVNAVALVSTQEPVLHLFDFHTGQRTASVAMPAPIAALRLHRESNLVAALGEDLELYVLDLETQRVARRFGGFRGRLLDAAFSADGRWIVTCSTDSVVRTFDIATAQLIDAFRTPSIATSVAFSPLGDFLATAHVDSVGVHLWVNRAQFAPVPLRALPIGEAAAERDAALPTMQGAALDEAPDADIGEPELQRTYTSPPQLEGADGPLLTLSTMPRSRWITLLHLDTIRQRNKPTEAPKKPEKAPFFLDTGNRAPLGEAAPMPEDDAPMSHRTHTPIAVESAFERRLRVAVEAEDVAALFTYLHTLSAPQLDVAIRSLETPAQQTLFLQALALRLRAQRDWEAVQAMLAVFLAVHAEGVQQYAADPSNGDEEGAALGLALRTLLAEQQRESARVLQSLDYCMGTLSFLRNVPLL</sequence>
<dbReference type="Pfam" id="PF25168">
    <property type="entry name" value="Beta-prop_WDR36-Utp21_2nd"/>
    <property type="match status" value="1"/>
</dbReference>
<dbReference type="GO" id="GO:0006364">
    <property type="term" value="P:rRNA processing"/>
    <property type="evidence" value="ECO:0007669"/>
    <property type="project" value="InterPro"/>
</dbReference>
<organism evidence="5 6">
    <name type="scientific">Malassezia japonica</name>
    <dbReference type="NCBI Taxonomy" id="223818"/>
    <lineage>
        <taxon>Eukaryota</taxon>
        <taxon>Fungi</taxon>
        <taxon>Dikarya</taxon>
        <taxon>Basidiomycota</taxon>
        <taxon>Ustilaginomycotina</taxon>
        <taxon>Malasseziomycetes</taxon>
        <taxon>Malasseziales</taxon>
        <taxon>Malasseziaceae</taxon>
        <taxon>Malassezia</taxon>
    </lineage>
</organism>
<proteinExistence type="predicted"/>
<evidence type="ECO:0000313" key="6">
    <source>
        <dbReference type="Proteomes" id="UP001217754"/>
    </source>
</evidence>
<dbReference type="InterPro" id="IPR015943">
    <property type="entry name" value="WD40/YVTN_repeat-like_dom_sf"/>
</dbReference>
<dbReference type="PROSITE" id="PS50082">
    <property type="entry name" value="WD_REPEATS_2"/>
    <property type="match status" value="2"/>
</dbReference>
<dbReference type="GO" id="GO:0034388">
    <property type="term" value="C:Pwp2p-containing subcomplex of 90S preribosome"/>
    <property type="evidence" value="ECO:0007669"/>
    <property type="project" value="TreeGrafter"/>
</dbReference>
<feature type="domain" description="WDR36/Utp21 N-terminal" evidence="4">
    <location>
        <begin position="62"/>
        <end position="342"/>
    </location>
</feature>
<dbReference type="SMART" id="SM00320">
    <property type="entry name" value="WD40"/>
    <property type="match status" value="9"/>
</dbReference>
<dbReference type="InterPro" id="IPR059157">
    <property type="entry name" value="WDR36-Utp21_N"/>
</dbReference>
<name>A0AAF0F543_9BASI</name>
<dbReference type="InterPro" id="IPR011047">
    <property type="entry name" value="Quinoprotein_ADH-like_sf"/>
</dbReference>
<evidence type="ECO:0000256" key="1">
    <source>
        <dbReference type="PROSITE-ProRule" id="PRU00221"/>
    </source>
</evidence>
<dbReference type="Pfam" id="PF04192">
    <property type="entry name" value="Utp21"/>
    <property type="match status" value="1"/>
</dbReference>
<dbReference type="PROSITE" id="PS50294">
    <property type="entry name" value="WD_REPEATS_REGION"/>
    <property type="match status" value="1"/>
</dbReference>
<reference evidence="5" key="1">
    <citation type="submission" date="2023-03" db="EMBL/GenBank/DDBJ databases">
        <title>Mating type loci evolution in Malassezia.</title>
        <authorList>
            <person name="Coelho M.A."/>
        </authorList>
    </citation>
    <scope>NUCLEOTIDE SEQUENCE</scope>
    <source>
        <strain evidence="5">CBS 9431</strain>
    </source>
</reference>
<feature type="region of interest" description="Disordered" evidence="2">
    <location>
        <begin position="753"/>
        <end position="775"/>
    </location>
</feature>
<dbReference type="Pfam" id="PF25171">
    <property type="entry name" value="Beta-prop_WDR36-Utp21_1st"/>
    <property type="match status" value="1"/>
</dbReference>
<dbReference type="InterPro" id="IPR007319">
    <property type="entry name" value="WDR36/Utp21_C"/>
</dbReference>
<feature type="repeat" description="WD" evidence="1">
    <location>
        <begin position="308"/>
        <end position="339"/>
    </location>
</feature>
<dbReference type="PANTHER" id="PTHR22840:SF12">
    <property type="entry name" value="WD REPEAT-CONTAINING PROTEIN 36"/>
    <property type="match status" value="1"/>
</dbReference>
<keyword evidence="6" id="KW-1185">Reference proteome</keyword>
<protein>
    <submittedName>
        <fullName evidence="5">rRNA-processing protein utp21</fullName>
    </submittedName>
</protein>
<evidence type="ECO:0000259" key="4">
    <source>
        <dbReference type="Pfam" id="PF25171"/>
    </source>
</evidence>
<dbReference type="PANTHER" id="PTHR22840">
    <property type="entry name" value="WD REPEAT-CONTAINING PROTEIN 36"/>
    <property type="match status" value="1"/>
</dbReference>
<gene>
    <name evidence="5" type="primary">UTP21</name>
    <name evidence="5" type="ORF">MJAP1_003036</name>
</gene>
<feature type="region of interest" description="Disordered" evidence="2">
    <location>
        <begin position="704"/>
        <end position="731"/>
    </location>
</feature>
<evidence type="ECO:0000259" key="3">
    <source>
        <dbReference type="Pfam" id="PF04192"/>
    </source>
</evidence>
<dbReference type="Gene3D" id="2.130.10.10">
    <property type="entry name" value="YVTN repeat-like/Quinoprotein amine dehydrogenase"/>
    <property type="match status" value="2"/>
</dbReference>